<dbReference type="AlphaFoldDB" id="A0A2V5LH08"/>
<feature type="region of interest" description="Disordered" evidence="1">
    <location>
        <begin position="69"/>
        <end position="96"/>
    </location>
</feature>
<dbReference type="Proteomes" id="UP000247832">
    <property type="component" value="Unassembled WGS sequence"/>
</dbReference>
<organism evidence="2 3">
    <name type="scientific">Arthrobacter livingstonensis</name>
    <dbReference type="NCBI Taxonomy" id="670078"/>
    <lineage>
        <taxon>Bacteria</taxon>
        <taxon>Bacillati</taxon>
        <taxon>Actinomycetota</taxon>
        <taxon>Actinomycetes</taxon>
        <taxon>Micrococcales</taxon>
        <taxon>Micrococcaceae</taxon>
        <taxon>Arthrobacter</taxon>
    </lineage>
</organism>
<sequence>MKRAITNRAIMEVGPNTSTTGAVSGKRWRKRTAAAAAGAVLIGAGIFGATAASATGTFPSTTASQSAAPAAQASGSAAPAAQASKAAGKHQAKHPEVRLLRRELRIDIQAKAGFGDRAHMVAYGLIHHQTAFAKLPAQLRTELSSLEAAAAGSRDADAALIKTTALSGGYGAAIQKQAKAVAAKLASAPATAAP</sequence>
<dbReference type="RefSeq" id="WP_110502126.1">
    <property type="nucleotide sequence ID" value="NZ_QJVD01000020.1"/>
</dbReference>
<proteinExistence type="predicted"/>
<evidence type="ECO:0000313" key="3">
    <source>
        <dbReference type="Proteomes" id="UP000247832"/>
    </source>
</evidence>
<protein>
    <submittedName>
        <fullName evidence="2">Uncharacterized protein</fullName>
    </submittedName>
</protein>
<gene>
    <name evidence="2" type="ORF">CVV68_16630</name>
</gene>
<comment type="caution">
    <text evidence="2">The sequence shown here is derived from an EMBL/GenBank/DDBJ whole genome shotgun (WGS) entry which is preliminary data.</text>
</comment>
<reference evidence="2 3" key="1">
    <citation type="submission" date="2018-05" db="EMBL/GenBank/DDBJ databases">
        <title>Genetic diversity of glacier-inhabiting Cryobacterium bacteria in China and description of Cryobacterium mengkeensis sp. nov. and Arthrobacter glacialis sp. nov.</title>
        <authorList>
            <person name="Liu Q."/>
            <person name="Xin Y.-H."/>
        </authorList>
    </citation>
    <scope>NUCLEOTIDE SEQUENCE [LARGE SCALE GENOMIC DNA]</scope>
    <source>
        <strain evidence="2 3">LI2</strain>
    </source>
</reference>
<accession>A0A2V5LH08</accession>
<dbReference type="EMBL" id="QJVD01000020">
    <property type="protein sequence ID" value="PYI65850.1"/>
    <property type="molecule type" value="Genomic_DNA"/>
</dbReference>
<dbReference type="OrthoDB" id="5108561at2"/>
<feature type="compositionally biased region" description="Low complexity" evidence="1">
    <location>
        <begin position="69"/>
        <end position="86"/>
    </location>
</feature>
<keyword evidence="3" id="KW-1185">Reference proteome</keyword>
<evidence type="ECO:0000256" key="1">
    <source>
        <dbReference type="SAM" id="MobiDB-lite"/>
    </source>
</evidence>
<evidence type="ECO:0000313" key="2">
    <source>
        <dbReference type="EMBL" id="PYI65850.1"/>
    </source>
</evidence>
<name>A0A2V5LH08_9MICC</name>